<dbReference type="GO" id="GO:0017004">
    <property type="term" value="P:cytochrome complex assembly"/>
    <property type="evidence" value="ECO:0007669"/>
    <property type="project" value="InterPro"/>
</dbReference>
<feature type="transmembrane region" description="Helical" evidence="1">
    <location>
        <begin position="239"/>
        <end position="256"/>
    </location>
</feature>
<feature type="transmembrane region" description="Helical" evidence="1">
    <location>
        <begin position="93"/>
        <end position="111"/>
    </location>
</feature>
<accession>A0A9X4IB45</accession>
<reference evidence="3" key="1">
    <citation type="submission" date="2022-10" db="EMBL/GenBank/DDBJ databases">
        <authorList>
            <person name="Boutroux M."/>
        </authorList>
    </citation>
    <scope>NUCLEOTIDE SEQUENCE</scope>
    <source>
        <strain evidence="3">51.81</strain>
    </source>
</reference>
<keyword evidence="1" id="KW-0472">Membrane</keyword>
<sequence>MQQILLVLALAYAALGAWAWLGRRRADKPYSVRGEQSVLAPLLLLHGALVLLPPFGARELVMGFGYALCLVWWLMLMLYFGGSFFYRLNGLQLLLYPLAAASLAAAAYFPGRHAAYQLANLPFMLHLISALLAYSLFAVSALLAVLVLWLHRNLRRRRHLQQVYWLPPLLSLEKMMLQGVWAGFILLTLAVVSGTVFAEEVFRRPLQWNHKTVFGIMSWLIYALLLLRRRMTAWRGKRVAVWTIIGFVSLMTAYIGSKFVLEILLPAA</sequence>
<dbReference type="Pfam" id="PF01578">
    <property type="entry name" value="Cytochrom_C_asm"/>
    <property type="match status" value="1"/>
</dbReference>
<protein>
    <submittedName>
        <fullName evidence="3">Cytochrome c biogenesis protein CcsA</fullName>
    </submittedName>
</protein>
<evidence type="ECO:0000259" key="2">
    <source>
        <dbReference type="Pfam" id="PF01578"/>
    </source>
</evidence>
<dbReference type="InterPro" id="IPR002541">
    <property type="entry name" value="Cyt_c_assembly"/>
</dbReference>
<evidence type="ECO:0000256" key="1">
    <source>
        <dbReference type="SAM" id="Phobius"/>
    </source>
</evidence>
<name>A0A9X4IB45_9NEIS</name>
<dbReference type="GO" id="GO:0020037">
    <property type="term" value="F:heme binding"/>
    <property type="evidence" value="ECO:0007669"/>
    <property type="project" value="InterPro"/>
</dbReference>
<dbReference type="AlphaFoldDB" id="A0A9X4IB45"/>
<dbReference type="EMBL" id="JAPQFL010000003">
    <property type="protein sequence ID" value="MDD9328029.1"/>
    <property type="molecule type" value="Genomic_DNA"/>
</dbReference>
<organism evidence="3">
    <name type="scientific">Neisseria leonii</name>
    <dbReference type="NCBI Taxonomy" id="2995413"/>
    <lineage>
        <taxon>Bacteria</taxon>
        <taxon>Pseudomonadati</taxon>
        <taxon>Pseudomonadota</taxon>
        <taxon>Betaproteobacteria</taxon>
        <taxon>Neisseriales</taxon>
        <taxon>Neisseriaceae</taxon>
        <taxon>Neisseria</taxon>
    </lineage>
</organism>
<feature type="transmembrane region" description="Helical" evidence="1">
    <location>
        <begin position="60"/>
        <end position="81"/>
    </location>
</feature>
<keyword evidence="1" id="KW-1133">Transmembrane helix</keyword>
<dbReference type="Proteomes" id="UP001149607">
    <property type="component" value="Chromosome"/>
</dbReference>
<keyword evidence="5" id="KW-1185">Reference proteome</keyword>
<proteinExistence type="predicted"/>
<evidence type="ECO:0000313" key="4">
    <source>
        <dbReference type="EMBL" id="WWY02512.1"/>
    </source>
</evidence>
<keyword evidence="1" id="KW-0812">Transmembrane</keyword>
<feature type="transmembrane region" description="Helical" evidence="1">
    <location>
        <begin position="210"/>
        <end position="227"/>
    </location>
</feature>
<feature type="transmembrane region" description="Helical" evidence="1">
    <location>
        <begin position="123"/>
        <end position="150"/>
    </location>
</feature>
<evidence type="ECO:0000313" key="5">
    <source>
        <dbReference type="Proteomes" id="UP001149607"/>
    </source>
</evidence>
<reference evidence="4" key="2">
    <citation type="submission" date="2024-02" db="EMBL/GenBank/DDBJ databases">
        <title>Neisseria leonii sp. nov.</title>
        <authorList>
            <person name="Boutroux M."/>
            <person name="Favre-Rochex S."/>
            <person name="Gorgette O."/>
            <person name="Touak G."/>
            <person name="Muhle E."/>
            <person name="Chesneau O."/>
            <person name="Clermont D."/>
            <person name="Rahi P."/>
        </authorList>
    </citation>
    <scope>NUCLEOTIDE SEQUENCE</scope>
    <source>
        <strain evidence="4">51.81</strain>
    </source>
</reference>
<dbReference type="PANTHER" id="PTHR38034">
    <property type="entry name" value="INNER MEMBRANE PROTEIN YPJD"/>
    <property type="match status" value="1"/>
</dbReference>
<feature type="transmembrane region" description="Helical" evidence="1">
    <location>
        <begin position="179"/>
        <end position="198"/>
    </location>
</feature>
<dbReference type="InterPro" id="IPR052372">
    <property type="entry name" value="YpjD/HemX"/>
</dbReference>
<dbReference type="EMBL" id="CP146598">
    <property type="protein sequence ID" value="WWY02512.1"/>
    <property type="molecule type" value="Genomic_DNA"/>
</dbReference>
<evidence type="ECO:0000313" key="3">
    <source>
        <dbReference type="EMBL" id="MDD9328029.1"/>
    </source>
</evidence>
<dbReference type="PANTHER" id="PTHR38034:SF1">
    <property type="entry name" value="INNER MEMBRANE PROTEIN YPJD"/>
    <property type="match status" value="1"/>
</dbReference>
<feature type="domain" description="Cytochrome c assembly protein" evidence="2">
    <location>
        <begin position="40"/>
        <end position="264"/>
    </location>
</feature>
<dbReference type="RefSeq" id="WP_274585143.1">
    <property type="nucleotide sequence ID" value="NZ_CP145811.1"/>
</dbReference>
<gene>
    <name evidence="3" type="primary">ccsA</name>
    <name evidence="3" type="ORF">ORY91_001446</name>
    <name evidence="4" type="ORF">V9W64_07250</name>
</gene>